<protein>
    <submittedName>
        <fullName evidence="1">Uncharacterized protein</fullName>
    </submittedName>
</protein>
<reference evidence="1" key="1">
    <citation type="submission" date="2023-10" db="EMBL/GenBank/DDBJ databases">
        <title>Genome assembly of Pristionchus species.</title>
        <authorList>
            <person name="Yoshida K."/>
            <person name="Sommer R.J."/>
        </authorList>
    </citation>
    <scope>NUCLEOTIDE SEQUENCE</scope>
    <source>
        <strain evidence="1">RS5133</strain>
    </source>
</reference>
<feature type="non-terminal residue" evidence="1">
    <location>
        <position position="1"/>
    </location>
</feature>
<dbReference type="Proteomes" id="UP001432322">
    <property type="component" value="Unassembled WGS sequence"/>
</dbReference>
<name>A0AAV5W6L4_9BILA</name>
<keyword evidence="2" id="KW-1185">Reference proteome</keyword>
<dbReference type="AlphaFoldDB" id="A0AAV5W6L4"/>
<proteinExistence type="predicted"/>
<dbReference type="EMBL" id="BTSY01000005">
    <property type="protein sequence ID" value="GMT26384.1"/>
    <property type="molecule type" value="Genomic_DNA"/>
</dbReference>
<sequence length="71" mass="8275">DQILSNCSFINFEEVDVRVSFEQYYLKLHKAVDIDNHHEFARNIGSGKTGSQNFALPLSPRHYAKWRELPP</sequence>
<comment type="caution">
    <text evidence="1">The sequence shown here is derived from an EMBL/GenBank/DDBJ whole genome shotgun (WGS) entry which is preliminary data.</text>
</comment>
<feature type="non-terminal residue" evidence="1">
    <location>
        <position position="71"/>
    </location>
</feature>
<gene>
    <name evidence="1" type="ORF">PFISCL1PPCAC_17681</name>
</gene>
<evidence type="ECO:0000313" key="1">
    <source>
        <dbReference type="EMBL" id="GMT26384.1"/>
    </source>
</evidence>
<organism evidence="1 2">
    <name type="scientific">Pristionchus fissidentatus</name>
    <dbReference type="NCBI Taxonomy" id="1538716"/>
    <lineage>
        <taxon>Eukaryota</taxon>
        <taxon>Metazoa</taxon>
        <taxon>Ecdysozoa</taxon>
        <taxon>Nematoda</taxon>
        <taxon>Chromadorea</taxon>
        <taxon>Rhabditida</taxon>
        <taxon>Rhabditina</taxon>
        <taxon>Diplogasteromorpha</taxon>
        <taxon>Diplogasteroidea</taxon>
        <taxon>Neodiplogasteridae</taxon>
        <taxon>Pristionchus</taxon>
    </lineage>
</organism>
<accession>A0AAV5W6L4</accession>
<evidence type="ECO:0000313" key="2">
    <source>
        <dbReference type="Proteomes" id="UP001432322"/>
    </source>
</evidence>